<evidence type="ECO:0000259" key="1">
    <source>
        <dbReference type="Pfam" id="PF08486"/>
    </source>
</evidence>
<dbReference type="EMBL" id="CAEZTX010000001">
    <property type="protein sequence ID" value="CAB4574635.1"/>
    <property type="molecule type" value="Genomic_DNA"/>
</dbReference>
<feature type="domain" description="Sporulation stage II protein D amidase enhancer LytB N-terminal" evidence="1">
    <location>
        <begin position="178"/>
        <end position="262"/>
    </location>
</feature>
<dbReference type="Pfam" id="PF08486">
    <property type="entry name" value="SpoIID"/>
    <property type="match status" value="1"/>
</dbReference>
<dbReference type="AlphaFoldDB" id="A0A6J6EH87"/>
<protein>
    <submittedName>
        <fullName evidence="2">Unannotated protein</fullName>
    </submittedName>
</protein>
<gene>
    <name evidence="2" type="ORF">UFOPK1755_00053</name>
</gene>
<evidence type="ECO:0000313" key="2">
    <source>
        <dbReference type="EMBL" id="CAB4574635.1"/>
    </source>
</evidence>
<dbReference type="InterPro" id="IPR013693">
    <property type="entry name" value="SpoIID/LytB_N"/>
</dbReference>
<name>A0A6J6EH87_9ZZZZ</name>
<sequence length="395" mass="42731">MRMSKNFLALLIAALITSAAPAEAIEIPPKFDFIGNGYGHGVGMSQIGARSRALSGESASAILNYYYKDVQVAPFVDTHTIRVNIAHLVKTIAFTTHTPGARLEVFEGDIGNSVEFMPVASYATKKRATFTLASLPKERALTLRWVGENPIITMTQGSISTKYKYGYITIKALKGALVVTNTLALRDEYLWGISEVPSSWPAAALEAQAIASRSYALSKLSIIRPSCDCQVFSHISDQNFVGYSKESEPRFGHFWKDAVTRTIIDTSTSLVVLSNGKPAQTYFFSSSGGATQTTLDAWGAATAFTQSVPDTASADVKLNPRFASWKAASTQELVAKAFLLPNVVSLEILSRNQAGAVTYIAATSSEGVTKKIRGDTFRSRAKLPSPWFSLVSVQN</sequence>
<proteinExistence type="predicted"/>
<organism evidence="2">
    <name type="scientific">freshwater metagenome</name>
    <dbReference type="NCBI Taxonomy" id="449393"/>
    <lineage>
        <taxon>unclassified sequences</taxon>
        <taxon>metagenomes</taxon>
        <taxon>ecological metagenomes</taxon>
    </lineage>
</organism>
<reference evidence="2" key="1">
    <citation type="submission" date="2020-05" db="EMBL/GenBank/DDBJ databases">
        <authorList>
            <person name="Chiriac C."/>
            <person name="Salcher M."/>
            <person name="Ghai R."/>
            <person name="Kavagutti S V."/>
        </authorList>
    </citation>
    <scope>NUCLEOTIDE SEQUENCE</scope>
</reference>
<accession>A0A6J6EH87</accession>